<accession>A0A4Y2B159</accession>
<organism evidence="2 3">
    <name type="scientific">Araneus ventricosus</name>
    <name type="common">Orbweaver spider</name>
    <name type="synonym">Epeira ventricosa</name>
    <dbReference type="NCBI Taxonomy" id="182803"/>
    <lineage>
        <taxon>Eukaryota</taxon>
        <taxon>Metazoa</taxon>
        <taxon>Ecdysozoa</taxon>
        <taxon>Arthropoda</taxon>
        <taxon>Chelicerata</taxon>
        <taxon>Arachnida</taxon>
        <taxon>Araneae</taxon>
        <taxon>Araneomorphae</taxon>
        <taxon>Entelegynae</taxon>
        <taxon>Araneoidea</taxon>
        <taxon>Araneidae</taxon>
        <taxon>Araneus</taxon>
    </lineage>
</organism>
<comment type="caution">
    <text evidence="2">The sequence shown here is derived from an EMBL/GenBank/DDBJ whole genome shotgun (WGS) entry which is preliminary data.</text>
</comment>
<evidence type="ECO:0000313" key="3">
    <source>
        <dbReference type="Proteomes" id="UP000499080"/>
    </source>
</evidence>
<name>A0A4Y2B159_ARAVE</name>
<dbReference type="Proteomes" id="UP000499080">
    <property type="component" value="Unassembled WGS sequence"/>
</dbReference>
<gene>
    <name evidence="2" type="ORF">AVEN_251541_1</name>
</gene>
<sequence length="106" mass="12038">MQCVTVLLFVFGSKFVENKLGYFNNIEWKGELFATNVKPRELVCLSVPLTNREVRPSRSLLFLTSIRNSKRSRKSAPMIGSETSATKNDQMKLRLRPKSSSSLMVP</sequence>
<dbReference type="EMBL" id="BGPR01158260">
    <property type="protein sequence ID" value="GBL85813.1"/>
    <property type="molecule type" value="Genomic_DNA"/>
</dbReference>
<reference evidence="2 3" key="1">
    <citation type="journal article" date="2019" name="Sci. Rep.">
        <title>Orb-weaving spider Araneus ventricosus genome elucidates the spidroin gene catalogue.</title>
        <authorList>
            <person name="Kono N."/>
            <person name="Nakamura H."/>
            <person name="Ohtoshi R."/>
            <person name="Moran D.A.P."/>
            <person name="Shinohara A."/>
            <person name="Yoshida Y."/>
            <person name="Fujiwara M."/>
            <person name="Mori M."/>
            <person name="Tomita M."/>
            <person name="Arakawa K."/>
        </authorList>
    </citation>
    <scope>NUCLEOTIDE SEQUENCE [LARGE SCALE GENOMIC DNA]</scope>
</reference>
<feature type="region of interest" description="Disordered" evidence="1">
    <location>
        <begin position="70"/>
        <end position="106"/>
    </location>
</feature>
<evidence type="ECO:0000256" key="1">
    <source>
        <dbReference type="SAM" id="MobiDB-lite"/>
    </source>
</evidence>
<evidence type="ECO:0000313" key="2">
    <source>
        <dbReference type="EMBL" id="GBL85813.1"/>
    </source>
</evidence>
<dbReference type="AlphaFoldDB" id="A0A4Y2B159"/>
<keyword evidence="3" id="KW-1185">Reference proteome</keyword>
<protein>
    <submittedName>
        <fullName evidence="2">Uncharacterized protein</fullName>
    </submittedName>
</protein>
<proteinExistence type="predicted"/>